<feature type="chain" id="PRO_5046158157" evidence="2">
    <location>
        <begin position="46"/>
        <end position="1297"/>
    </location>
</feature>
<dbReference type="Proteomes" id="UP001283109">
    <property type="component" value="Unassembled WGS sequence"/>
</dbReference>
<accession>A0ABU4GWX8</accession>
<evidence type="ECO:0000313" key="6">
    <source>
        <dbReference type="Proteomes" id="UP001283109"/>
    </source>
</evidence>
<dbReference type="Pfam" id="PF25275">
    <property type="entry name" value="Golvesin_C"/>
    <property type="match status" value="1"/>
</dbReference>
<evidence type="ECO:0000259" key="3">
    <source>
        <dbReference type="Pfam" id="PF02927"/>
    </source>
</evidence>
<gene>
    <name evidence="5" type="ORF">R8Z58_02180</name>
</gene>
<evidence type="ECO:0000313" key="5">
    <source>
        <dbReference type="EMBL" id="MDW4571578.1"/>
    </source>
</evidence>
<comment type="caution">
    <text evidence="5">The sequence shown here is derived from an EMBL/GenBank/DDBJ whole genome shotgun (WGS) entry which is preliminary data.</text>
</comment>
<feature type="domain" description="Cellulase Ig-like" evidence="3">
    <location>
        <begin position="403"/>
        <end position="454"/>
    </location>
</feature>
<dbReference type="Gene3D" id="2.60.120.260">
    <property type="entry name" value="Galactose-binding domain-like"/>
    <property type="match status" value="1"/>
</dbReference>
<dbReference type="InterPro" id="IPR004197">
    <property type="entry name" value="Cellulase_Ig-like"/>
</dbReference>
<keyword evidence="6" id="KW-1185">Reference proteome</keyword>
<dbReference type="InterPro" id="IPR013783">
    <property type="entry name" value="Ig-like_fold"/>
</dbReference>
<dbReference type="RefSeq" id="WP_318352111.1">
    <property type="nucleotide sequence ID" value="NZ_JAWQEV010000001.1"/>
</dbReference>
<name>A0ABU4GWX8_9MICO</name>
<feature type="domain" description="Golvesin/Xly CBD-like" evidence="4">
    <location>
        <begin position="69"/>
        <end position="187"/>
    </location>
</feature>
<dbReference type="Gene3D" id="2.60.40.10">
    <property type="entry name" value="Immunoglobulins"/>
    <property type="match status" value="3"/>
</dbReference>
<organism evidence="5 6">
    <name type="scientific">Microbacterium arthrosphaerae</name>
    <dbReference type="NCBI Taxonomy" id="792652"/>
    <lineage>
        <taxon>Bacteria</taxon>
        <taxon>Bacillati</taxon>
        <taxon>Actinomycetota</taxon>
        <taxon>Actinomycetes</taxon>
        <taxon>Micrococcales</taxon>
        <taxon>Microbacteriaceae</taxon>
        <taxon>Microbacterium</taxon>
    </lineage>
</organism>
<sequence length="1297" mass="135212">MPLPVTRAVPRRLRARGRAMVASVAAAALAVAALAVAGAPAAATAAEPPPTVTVQVSDTAARPDGSLPFSTTGSWLPSAVKGPDGAPSLYANSAGATATWTLPVGQDGTYRVEAGVPDAANSEPAAQYSVVVGAAPATTTAVDQNAHRGTWAPLGSVQLSAGQTATVTLARQATSSATNTRAAGVRLVPVADDPEPGGSGLPFTETWSGGVGGWTPLSGTLGSWSVESGEVDAAAIDNMTATSGSYLRPNAAIALPEAYTLRTSIRADELASNGTVSILVDATAPVSHVARNTAIQLTATGIKLARPNGGTVLCAGRAPFELGDWANIEVTRANGIIAVWLDSALVAAVPADVAGGTIGIGAYRADARIGGIGIEEITAAPAGHPTSASGCGWTPSTGTGAPQPVVINQTGYDLGGPKRFTAPHAQDGETFQVVDATDAVVFEGTVQAGIGDFTAFDPSSTGPYRILVQGAAGEGDSYEFGIGADWTERVSYDNAIAFMSDVRCFFGDVTAKPLNGTHPQCMRGLGWRDSHQMSFELSSLVDLYAANPSAIAAIRLPDAVYQGIEYPTAEGSPEIARLLAWGAEIYLRGQYDHVLVKEQLASFLWAYPEFDEWIPASLYEDVRDYLFPIWSKAEYSRYFWHDYTPHTADLLQVYTQIGTGKGEFPPGHSIVPNLRMWEVALREGRGDADSFRDAAVAQAAWLVDNVDLADPLTTKGQRQGEYLLMTSLATLAATLPDDVPDGLSAFAGVWADVVIDRSANMWDFRKYSEDRWTIPSFTGGGSSDDPNESGNVLGFPAAALAASTLIENDAIDARLGEIAQAHVDNVFGRNPTGRAAQYRINDPALAFEGLDLGWFSEYQGGYGLLQGARGVFDGSPKNGHYPFNTGVANIGHTEGWVTFTTAWIESLAWRAFTSSSIALDVDEAPADGSATVTLRAPLNMETSGGNVGEVRVSVDGLPVTTLTVAQTGVNARDYTGQLDLGALEVEEGDVVSVEHGVGSFARTASLRVTTVTEPDLTAPVLTGVPAEGLLLADSQTLRLAVGAADDESGIVELEVAFDGEVVAPDAAIDLAGMAGTRIVSVRAVNGAGLSTEATATVLVYADTAPIAAPGRGTLSNTSGHAYGLHDGVYDVVMNLWWGTPGGAFRLYENGVLVTTQVLDPTAGMSQATRVAFTDKPNGTYRYTAELINARGATSTTSTTVTVRDAAPGTPVVSHDNWDRDGAFTATADLWWGTNATSYRFELDGTVVGTGDLPARTPDAQRATVRLEDVAPGSHALVAVFANAHGETASRVVTVTVR</sequence>
<dbReference type="Gene3D" id="2.60.120.560">
    <property type="entry name" value="Exo-inulinase, domain 1"/>
    <property type="match status" value="1"/>
</dbReference>
<proteinExistence type="inferred from homology"/>
<evidence type="ECO:0000259" key="4">
    <source>
        <dbReference type="Pfam" id="PF25275"/>
    </source>
</evidence>
<dbReference type="InterPro" id="IPR014756">
    <property type="entry name" value="Ig_E-set"/>
</dbReference>
<feature type="signal peptide" evidence="2">
    <location>
        <begin position="1"/>
        <end position="45"/>
    </location>
</feature>
<dbReference type="EMBL" id="JAWQEV010000001">
    <property type="protein sequence ID" value="MDW4571578.1"/>
    <property type="molecule type" value="Genomic_DNA"/>
</dbReference>
<comment type="similarity">
    <text evidence="1">Belongs to the glycosyl hydrolase 9 (cellulase E) family.</text>
</comment>
<dbReference type="InterPro" id="IPR033803">
    <property type="entry name" value="CBD-like_Golvesin-Xly"/>
</dbReference>
<keyword evidence="2" id="KW-0732">Signal</keyword>
<reference evidence="5 6" key="1">
    <citation type="submission" date="2023-11" db="EMBL/GenBank/DDBJ databases">
        <title>Draft genome sequence of Microbacterium arthrosphaerae JCM 30492.</title>
        <authorList>
            <person name="Zhang G."/>
            <person name="Ding Y."/>
        </authorList>
    </citation>
    <scope>NUCLEOTIDE SEQUENCE [LARGE SCALE GENOMIC DNA]</scope>
    <source>
        <strain evidence="5 6">JCM 30492</strain>
    </source>
</reference>
<dbReference type="Pfam" id="PF02927">
    <property type="entry name" value="CelD_N"/>
    <property type="match status" value="1"/>
</dbReference>
<evidence type="ECO:0000256" key="2">
    <source>
        <dbReference type="SAM" id="SignalP"/>
    </source>
</evidence>
<protein>
    <submittedName>
        <fullName evidence="5">Cellulase N-terminal Ig-like domain-containing protein</fullName>
    </submittedName>
</protein>
<evidence type="ECO:0000256" key="1">
    <source>
        <dbReference type="ARBA" id="ARBA00007072"/>
    </source>
</evidence>
<dbReference type="CDD" id="cd02850">
    <property type="entry name" value="E_set_Cellulase_N"/>
    <property type="match status" value="1"/>
</dbReference>
<dbReference type="SUPFAM" id="SSF81296">
    <property type="entry name" value="E set domains"/>
    <property type="match status" value="3"/>
</dbReference>